<dbReference type="SUPFAM" id="SSF50621">
    <property type="entry name" value="Alanine racemase C-terminal domain-like"/>
    <property type="match status" value="1"/>
</dbReference>
<dbReference type="Pfam" id="PF00278">
    <property type="entry name" value="Orn_DAP_Arg_deC"/>
    <property type="match status" value="1"/>
</dbReference>
<evidence type="ECO:0000313" key="13">
    <source>
        <dbReference type="Proteomes" id="UP000253977"/>
    </source>
</evidence>
<evidence type="ECO:0000256" key="5">
    <source>
        <dbReference type="ARBA" id="ARBA00034115"/>
    </source>
</evidence>
<evidence type="ECO:0000259" key="11">
    <source>
        <dbReference type="Pfam" id="PF02784"/>
    </source>
</evidence>
<reference evidence="12 13" key="1">
    <citation type="submission" date="2018-07" db="EMBL/GenBank/DDBJ databases">
        <title>Thalassococcus profundi sp. nov., a marine bacterium isolated from deep seawater of Okinawa Trough.</title>
        <authorList>
            <person name="Yu M."/>
        </authorList>
    </citation>
    <scope>NUCLEOTIDE SEQUENCE [LARGE SCALE GENOMIC DNA]</scope>
    <source>
        <strain evidence="12 13">WRAS1</strain>
    </source>
</reference>
<dbReference type="Pfam" id="PF02784">
    <property type="entry name" value="Orn_Arg_deC_N"/>
    <property type="match status" value="1"/>
</dbReference>
<sequence length="373" mass="39152">MVKQDPFGADPGAWLRRNTPDAPVFFFRPATLQATAQRFLRGFPGAVTYAVKANPAPCVLDNLVAAGLRTFDVASVPEMQAVRAACPDAALHFHNPVRSRAEIAEGLRLGVQSWSVDRLSELDKLAALPPGSEIAVRLKLPVPGAAYDFGAKFGAEPEAAAALLQAVARRGLTPSMTFHPGTQCDAPAVWERYIAACAGIAARAGVTLRRLNVGGGFAAHRGAGPAPDLERVFARIDASAKAAFTGPPPPLVCEPGRAMVAEAFCLALRVKAAEPGRITLNDGLYGALGEWRDLPAGGRIAVLDPAGKTRTGPAHPVRVFGPTCDSLDQLPASLPLPADLAEEDWLLIDGMGAYSGALVTDFNGFGARRIVTL</sequence>
<dbReference type="EMBL" id="QPMK01000017">
    <property type="protein sequence ID" value="RDD64815.1"/>
    <property type="molecule type" value="Genomic_DNA"/>
</dbReference>
<feature type="modified residue" description="N6-(pyridoxal phosphate)lysine" evidence="8">
    <location>
        <position position="52"/>
    </location>
</feature>
<organism evidence="12 13">
    <name type="scientific">Thalassococcus profundi</name>
    <dbReference type="NCBI Taxonomy" id="2282382"/>
    <lineage>
        <taxon>Bacteria</taxon>
        <taxon>Pseudomonadati</taxon>
        <taxon>Pseudomonadota</taxon>
        <taxon>Alphaproteobacteria</taxon>
        <taxon>Rhodobacterales</taxon>
        <taxon>Roseobacteraceae</taxon>
        <taxon>Thalassococcus</taxon>
    </lineage>
</organism>
<gene>
    <name evidence="12" type="ORF">DU478_17850</name>
</gene>
<comment type="pathway">
    <text evidence="5">Amine and polyamine biosynthesis; putrescine biosynthesis via L-ornithine pathway; putrescine from L-ornithine: step 1/1.</text>
</comment>
<evidence type="ECO:0000313" key="12">
    <source>
        <dbReference type="EMBL" id="RDD64815.1"/>
    </source>
</evidence>
<keyword evidence="13" id="KW-1185">Reference proteome</keyword>
<feature type="active site" description="Proton donor" evidence="8">
    <location>
        <position position="324"/>
    </location>
</feature>
<accession>A0A369TK99</accession>
<dbReference type="SUPFAM" id="SSF51419">
    <property type="entry name" value="PLP-binding barrel"/>
    <property type="match status" value="1"/>
</dbReference>
<protein>
    <recommendedName>
        <fullName evidence="6">ornithine decarboxylase</fullName>
        <ecNumber evidence="6">4.1.1.17</ecNumber>
    </recommendedName>
</protein>
<evidence type="ECO:0000256" key="6">
    <source>
        <dbReference type="ARBA" id="ARBA00034138"/>
    </source>
</evidence>
<comment type="caution">
    <text evidence="12">The sequence shown here is derived from an EMBL/GenBank/DDBJ whole genome shotgun (WGS) entry which is preliminary data.</text>
</comment>
<dbReference type="GO" id="GO:0005737">
    <property type="term" value="C:cytoplasm"/>
    <property type="evidence" value="ECO:0007669"/>
    <property type="project" value="TreeGrafter"/>
</dbReference>
<dbReference type="PANTHER" id="PTHR11482:SF6">
    <property type="entry name" value="ORNITHINE DECARBOXYLASE 1-RELATED"/>
    <property type="match status" value="1"/>
</dbReference>
<keyword evidence="3 8" id="KW-0663">Pyridoxal phosphate</keyword>
<dbReference type="EC" id="4.1.1.17" evidence="6"/>
<evidence type="ECO:0000256" key="1">
    <source>
        <dbReference type="ARBA" id="ARBA00001933"/>
    </source>
</evidence>
<feature type="domain" description="Orn/DAP/Arg decarboxylase 2 C-terminal" evidence="10">
    <location>
        <begin position="262"/>
        <end position="352"/>
    </location>
</feature>
<dbReference type="PROSITE" id="PS00878">
    <property type="entry name" value="ODR_DC_2_1"/>
    <property type="match status" value="1"/>
</dbReference>
<dbReference type="OrthoDB" id="9802147at2"/>
<dbReference type="Proteomes" id="UP000253977">
    <property type="component" value="Unassembled WGS sequence"/>
</dbReference>
<evidence type="ECO:0000259" key="10">
    <source>
        <dbReference type="Pfam" id="PF00278"/>
    </source>
</evidence>
<dbReference type="AlphaFoldDB" id="A0A369TK99"/>
<dbReference type="GO" id="GO:0033387">
    <property type="term" value="P:putrescine biosynthetic process from arginine, via ornithine"/>
    <property type="evidence" value="ECO:0007669"/>
    <property type="project" value="TreeGrafter"/>
</dbReference>
<dbReference type="Gene3D" id="3.20.20.10">
    <property type="entry name" value="Alanine racemase"/>
    <property type="match status" value="1"/>
</dbReference>
<feature type="domain" description="Orn/DAP/Arg decarboxylase 2 N-terminal" evidence="11">
    <location>
        <begin position="33"/>
        <end position="261"/>
    </location>
</feature>
<evidence type="ECO:0000256" key="2">
    <source>
        <dbReference type="ARBA" id="ARBA00008872"/>
    </source>
</evidence>
<dbReference type="GO" id="GO:0004586">
    <property type="term" value="F:ornithine decarboxylase activity"/>
    <property type="evidence" value="ECO:0007669"/>
    <property type="project" value="UniProtKB-EC"/>
</dbReference>
<dbReference type="PRINTS" id="PR01182">
    <property type="entry name" value="ORNDCRBXLASE"/>
</dbReference>
<evidence type="ECO:0000256" key="4">
    <source>
        <dbReference type="ARBA" id="ARBA00023239"/>
    </source>
</evidence>
<dbReference type="RefSeq" id="WP_114512330.1">
    <property type="nucleotide sequence ID" value="NZ_QPMK01000017.1"/>
</dbReference>
<evidence type="ECO:0000256" key="9">
    <source>
        <dbReference type="RuleBase" id="RU003737"/>
    </source>
</evidence>
<dbReference type="InterPro" id="IPR022653">
    <property type="entry name" value="De-COase2_pyr-phos_BS"/>
</dbReference>
<evidence type="ECO:0000256" key="8">
    <source>
        <dbReference type="PIRSR" id="PIRSR600183-50"/>
    </source>
</evidence>
<comment type="catalytic activity">
    <reaction evidence="7">
        <text>L-ornithine + H(+) = putrescine + CO2</text>
        <dbReference type="Rhea" id="RHEA:22964"/>
        <dbReference type="ChEBI" id="CHEBI:15378"/>
        <dbReference type="ChEBI" id="CHEBI:16526"/>
        <dbReference type="ChEBI" id="CHEBI:46911"/>
        <dbReference type="ChEBI" id="CHEBI:326268"/>
        <dbReference type="EC" id="4.1.1.17"/>
    </reaction>
</comment>
<dbReference type="InterPro" id="IPR022644">
    <property type="entry name" value="De-COase2_N"/>
</dbReference>
<dbReference type="InterPro" id="IPR002433">
    <property type="entry name" value="Orn_de-COase"/>
</dbReference>
<dbReference type="PANTHER" id="PTHR11482">
    <property type="entry name" value="ARGININE/DIAMINOPIMELATE/ORNITHINE DECARBOXYLASE"/>
    <property type="match status" value="1"/>
</dbReference>
<dbReference type="Gene3D" id="2.40.37.10">
    <property type="entry name" value="Lyase, Ornithine Decarboxylase, Chain A, domain 1"/>
    <property type="match status" value="1"/>
</dbReference>
<evidence type="ECO:0000256" key="3">
    <source>
        <dbReference type="ARBA" id="ARBA00022898"/>
    </source>
</evidence>
<keyword evidence="4" id="KW-0456">Lyase</keyword>
<proteinExistence type="inferred from homology"/>
<evidence type="ECO:0000256" key="7">
    <source>
        <dbReference type="ARBA" id="ARBA00049127"/>
    </source>
</evidence>
<comment type="similarity">
    <text evidence="2 9">Belongs to the Orn/Lys/Arg decarboxylase class-II family.</text>
</comment>
<name>A0A369TK99_9RHOB</name>
<dbReference type="InterPro" id="IPR029066">
    <property type="entry name" value="PLP-binding_barrel"/>
</dbReference>
<dbReference type="InterPro" id="IPR009006">
    <property type="entry name" value="Ala_racemase/Decarboxylase_C"/>
</dbReference>
<dbReference type="PRINTS" id="PR01179">
    <property type="entry name" value="ODADCRBXLASE"/>
</dbReference>
<comment type="cofactor">
    <cofactor evidence="1 8">
        <name>pyridoxal 5'-phosphate</name>
        <dbReference type="ChEBI" id="CHEBI:597326"/>
    </cofactor>
</comment>
<dbReference type="InterPro" id="IPR022643">
    <property type="entry name" value="De-COase2_C"/>
</dbReference>
<dbReference type="InterPro" id="IPR000183">
    <property type="entry name" value="Orn/DAP/Arg_de-COase"/>
</dbReference>